<organism evidence="2 3">
    <name type="scientific">Paractinoplanes globisporus</name>
    <dbReference type="NCBI Taxonomy" id="113565"/>
    <lineage>
        <taxon>Bacteria</taxon>
        <taxon>Bacillati</taxon>
        <taxon>Actinomycetota</taxon>
        <taxon>Actinomycetes</taxon>
        <taxon>Micromonosporales</taxon>
        <taxon>Micromonosporaceae</taxon>
        <taxon>Paractinoplanes</taxon>
    </lineage>
</organism>
<dbReference type="Gene3D" id="1.10.10.10">
    <property type="entry name" value="Winged helix-like DNA-binding domain superfamily/Winged helix DNA-binding domain"/>
    <property type="match status" value="1"/>
</dbReference>
<sequence length="207" mass="22968">MSRAAAPPLMAIFRSQVQAEILTLVMLSPGRHSMSDLATKLDTPYATVHREVERLVDAGLIKDSRVGRSRLLSPNTASPAYRPLRDLVLVAFGPREVITQEFSNLDGLEGLLIYGSWAARYSGQDGPEPGDIDVLVIGNVDRDDAYDAAERAQDRLEREVNPQFFTTARWHEGNTPFLTEVKQRPLVTLIAPPKPTQTTVETRSETQ</sequence>
<dbReference type="InterPro" id="IPR036388">
    <property type="entry name" value="WH-like_DNA-bd_sf"/>
</dbReference>
<gene>
    <name evidence="2" type="ORF">ACFY35_17945</name>
</gene>
<feature type="domain" description="HTH arsR-type" evidence="1">
    <location>
        <begin position="11"/>
        <end position="93"/>
    </location>
</feature>
<dbReference type="EMBL" id="JBIAZU010000003">
    <property type="protein sequence ID" value="MFF5291327.1"/>
    <property type="molecule type" value="Genomic_DNA"/>
</dbReference>
<dbReference type="CDD" id="cd00090">
    <property type="entry name" value="HTH_ARSR"/>
    <property type="match status" value="1"/>
</dbReference>
<dbReference type="Proteomes" id="UP001602245">
    <property type="component" value="Unassembled WGS sequence"/>
</dbReference>
<protein>
    <submittedName>
        <fullName evidence="2">MarR family transcriptional regulator</fullName>
    </submittedName>
</protein>
<proteinExistence type="predicted"/>
<name>A0ABW6WDD8_9ACTN</name>
<dbReference type="SMART" id="SM00418">
    <property type="entry name" value="HTH_ARSR"/>
    <property type="match status" value="1"/>
</dbReference>
<dbReference type="Gene3D" id="3.30.460.10">
    <property type="entry name" value="Beta Polymerase, domain 2"/>
    <property type="match status" value="1"/>
</dbReference>
<evidence type="ECO:0000259" key="1">
    <source>
        <dbReference type="SMART" id="SM00418"/>
    </source>
</evidence>
<dbReference type="Pfam" id="PF12802">
    <property type="entry name" value="MarR_2"/>
    <property type="match status" value="1"/>
</dbReference>
<reference evidence="2 3" key="1">
    <citation type="submission" date="2024-10" db="EMBL/GenBank/DDBJ databases">
        <title>The Natural Products Discovery Center: Release of the First 8490 Sequenced Strains for Exploring Actinobacteria Biosynthetic Diversity.</title>
        <authorList>
            <person name="Kalkreuter E."/>
            <person name="Kautsar S.A."/>
            <person name="Yang D."/>
            <person name="Bader C.D."/>
            <person name="Teijaro C.N."/>
            <person name="Fluegel L."/>
            <person name="Davis C.M."/>
            <person name="Simpson J.R."/>
            <person name="Lauterbach L."/>
            <person name="Steele A.D."/>
            <person name="Gui C."/>
            <person name="Meng S."/>
            <person name="Li G."/>
            <person name="Viehrig K."/>
            <person name="Ye F."/>
            <person name="Su P."/>
            <person name="Kiefer A.F."/>
            <person name="Nichols A."/>
            <person name="Cepeda A.J."/>
            <person name="Yan W."/>
            <person name="Fan B."/>
            <person name="Jiang Y."/>
            <person name="Adhikari A."/>
            <person name="Zheng C.-J."/>
            <person name="Schuster L."/>
            <person name="Cowan T.M."/>
            <person name="Smanski M.J."/>
            <person name="Chevrette M.G."/>
            <person name="De Carvalho L.P.S."/>
            <person name="Shen B."/>
        </authorList>
    </citation>
    <scope>NUCLEOTIDE SEQUENCE [LARGE SCALE GENOMIC DNA]</scope>
    <source>
        <strain evidence="2 3">NPDC000087</strain>
    </source>
</reference>
<dbReference type="InterPro" id="IPR000835">
    <property type="entry name" value="HTH_MarR-typ"/>
</dbReference>
<dbReference type="SUPFAM" id="SSF46785">
    <property type="entry name" value="Winged helix' DNA-binding domain"/>
    <property type="match status" value="1"/>
</dbReference>
<evidence type="ECO:0000313" key="3">
    <source>
        <dbReference type="Proteomes" id="UP001602245"/>
    </source>
</evidence>
<dbReference type="RefSeq" id="WP_063713640.1">
    <property type="nucleotide sequence ID" value="NZ_JBIAZU010000003.1"/>
</dbReference>
<evidence type="ECO:0000313" key="2">
    <source>
        <dbReference type="EMBL" id="MFF5291327.1"/>
    </source>
</evidence>
<dbReference type="InterPro" id="IPR036390">
    <property type="entry name" value="WH_DNA-bd_sf"/>
</dbReference>
<comment type="caution">
    <text evidence="2">The sequence shown here is derived from an EMBL/GenBank/DDBJ whole genome shotgun (WGS) entry which is preliminary data.</text>
</comment>
<keyword evidence="3" id="KW-1185">Reference proteome</keyword>
<dbReference type="InterPro" id="IPR043519">
    <property type="entry name" value="NT_sf"/>
</dbReference>
<accession>A0ABW6WDD8</accession>
<dbReference type="InterPro" id="IPR001845">
    <property type="entry name" value="HTH_ArsR_DNA-bd_dom"/>
</dbReference>
<dbReference type="InterPro" id="IPR011991">
    <property type="entry name" value="ArsR-like_HTH"/>
</dbReference>